<dbReference type="AlphaFoldDB" id="A0A4S4MM14"/>
<feature type="region of interest" description="Disordered" evidence="1">
    <location>
        <begin position="468"/>
        <end position="562"/>
    </location>
</feature>
<feature type="compositionally biased region" description="Low complexity" evidence="1">
    <location>
        <begin position="535"/>
        <end position="547"/>
    </location>
</feature>
<name>A0A4S4MM14_9APHY</name>
<dbReference type="OrthoDB" id="2803447at2759"/>
<evidence type="ECO:0000313" key="2">
    <source>
        <dbReference type="EMBL" id="THH26934.1"/>
    </source>
</evidence>
<sequence>MSRRTKASGSSSLAGRDRVPSTPSNHHDFDVFAEDEQVFAARMHPRPLVFMPWDCKCFTKHPTRSGWYISTPNMEIIPQFPMKDRKIRYFEDGMMGPLEFFKWPQEYDPKCPFAYAAPGNPDLMTFPHQTFPTVDIHNVLPSFADDKVTWFHSIGEKFEVTDVFPTGDYGRLHEDVLERLQDSLLEAVLMVKKAGEELGEKFERMEETKPYRKEVEDSYVLCLSLQPRLQQSYQRLFNGDLTPAETMLYFREFQRLLLAIRGWLVFTTVIWPRLLQGGTFDGHPLPVRGVFTEDNAFAQTMLRVGVPVWLVRPASSFSGSYIQKSTTFVPARRTFSSLNMMRFGRFNVNTPAWVRNSDDDDPTLTSLMDRLDKLSVSNHALVGVAQHYDPSVATIIFRQAVEHAYDFDAAAPALTWNSLPEERFRNIENVTEAINTMNTVAATENSAWEEPLGDDSNSVSQEAGAMVVDGEANSGPPLKRQRSDHSRGGSPSMSTPSSPRDLSKASGPSRLPSFHGSGLRSNLINPSIVPGQRGAAKSQQASAASSSTSLKPKVTQASNRPVNRGSWVPAEVPGWAAALLHCDLSDTPDGRLLYALPSPHLFYQQDVNNDGACQMLHNWIRIRRWCLREIVHGAGEAKVLMTNEEWRIALEGKYYGIVNLDPRYTLPASSKDELAKLPNDPGEGVLKKVPIGKGEGNYKERRARNRLATRADINVRFGVHAKFPPYSKDGLNTWGGEKYSFAQVVGNEQLRAEVVWELALVNFRLELLHVDRELCPLLYSGSDNGLERSILAANIWSTDGWIVPPWSYAKVEDHLSSSSETVRCRALAKFAFFMSRWPTVAPGDQALAVMWASVYNDLPESEASTIFSFYIRAAHPVLGRLPTIPLVIPPSLASRGALKRAIGWEEEGVYITKDDD</sequence>
<dbReference type="EMBL" id="SGPM01000295">
    <property type="protein sequence ID" value="THH26934.1"/>
    <property type="molecule type" value="Genomic_DNA"/>
</dbReference>
<dbReference type="Proteomes" id="UP000308730">
    <property type="component" value="Unassembled WGS sequence"/>
</dbReference>
<accession>A0A4S4MM14</accession>
<organism evidence="2 3">
    <name type="scientific">Antrodiella citrinella</name>
    <dbReference type="NCBI Taxonomy" id="2447956"/>
    <lineage>
        <taxon>Eukaryota</taxon>
        <taxon>Fungi</taxon>
        <taxon>Dikarya</taxon>
        <taxon>Basidiomycota</taxon>
        <taxon>Agaricomycotina</taxon>
        <taxon>Agaricomycetes</taxon>
        <taxon>Polyporales</taxon>
        <taxon>Steccherinaceae</taxon>
        <taxon>Antrodiella</taxon>
    </lineage>
</organism>
<feature type="compositionally biased region" description="Basic and acidic residues" evidence="1">
    <location>
        <begin position="15"/>
        <end position="28"/>
    </location>
</feature>
<proteinExistence type="predicted"/>
<feature type="compositionally biased region" description="Low complexity" evidence="1">
    <location>
        <begin position="488"/>
        <end position="500"/>
    </location>
</feature>
<evidence type="ECO:0000256" key="1">
    <source>
        <dbReference type="SAM" id="MobiDB-lite"/>
    </source>
</evidence>
<protein>
    <submittedName>
        <fullName evidence="2">Uncharacterized protein</fullName>
    </submittedName>
</protein>
<feature type="region of interest" description="Disordered" evidence="1">
    <location>
        <begin position="1"/>
        <end position="28"/>
    </location>
</feature>
<gene>
    <name evidence="2" type="ORF">EUX98_g7255</name>
</gene>
<reference evidence="2 3" key="1">
    <citation type="submission" date="2019-02" db="EMBL/GenBank/DDBJ databases">
        <title>Genome sequencing of the rare red list fungi Antrodiella citrinella (Flaviporus citrinellus).</title>
        <authorList>
            <person name="Buettner E."/>
            <person name="Kellner H."/>
        </authorList>
    </citation>
    <scope>NUCLEOTIDE SEQUENCE [LARGE SCALE GENOMIC DNA]</scope>
    <source>
        <strain evidence="2 3">DSM 108506</strain>
    </source>
</reference>
<comment type="caution">
    <text evidence="2">The sequence shown here is derived from an EMBL/GenBank/DDBJ whole genome shotgun (WGS) entry which is preliminary data.</text>
</comment>
<evidence type="ECO:0000313" key="3">
    <source>
        <dbReference type="Proteomes" id="UP000308730"/>
    </source>
</evidence>
<keyword evidence="3" id="KW-1185">Reference proteome</keyword>